<dbReference type="EMBL" id="KZ678140">
    <property type="protein sequence ID" value="PSN63153.1"/>
    <property type="molecule type" value="Genomic_DNA"/>
</dbReference>
<name>A0A2T2NCK0_CORCC</name>
<feature type="region of interest" description="Disordered" evidence="1">
    <location>
        <begin position="202"/>
        <end position="229"/>
    </location>
</feature>
<dbReference type="OrthoDB" id="5329317at2759"/>
<gene>
    <name evidence="2" type="ORF">BS50DRAFT_576949</name>
</gene>
<organism evidence="2 3">
    <name type="scientific">Corynespora cassiicola Philippines</name>
    <dbReference type="NCBI Taxonomy" id="1448308"/>
    <lineage>
        <taxon>Eukaryota</taxon>
        <taxon>Fungi</taxon>
        <taxon>Dikarya</taxon>
        <taxon>Ascomycota</taxon>
        <taxon>Pezizomycotina</taxon>
        <taxon>Dothideomycetes</taxon>
        <taxon>Pleosporomycetidae</taxon>
        <taxon>Pleosporales</taxon>
        <taxon>Corynesporascaceae</taxon>
        <taxon>Corynespora</taxon>
    </lineage>
</organism>
<feature type="compositionally biased region" description="Acidic residues" evidence="1">
    <location>
        <begin position="204"/>
        <end position="221"/>
    </location>
</feature>
<proteinExistence type="predicted"/>
<reference evidence="2 3" key="1">
    <citation type="journal article" date="2018" name="Front. Microbiol.">
        <title>Genome-Wide Analysis of Corynespora cassiicola Leaf Fall Disease Putative Effectors.</title>
        <authorList>
            <person name="Lopez D."/>
            <person name="Ribeiro S."/>
            <person name="Label P."/>
            <person name="Fumanal B."/>
            <person name="Venisse J.S."/>
            <person name="Kohler A."/>
            <person name="de Oliveira R.R."/>
            <person name="Labutti K."/>
            <person name="Lipzen A."/>
            <person name="Lail K."/>
            <person name="Bauer D."/>
            <person name="Ohm R.A."/>
            <person name="Barry K.W."/>
            <person name="Spatafora J."/>
            <person name="Grigoriev I.V."/>
            <person name="Martin F.M."/>
            <person name="Pujade-Renaud V."/>
        </authorList>
    </citation>
    <scope>NUCLEOTIDE SEQUENCE [LARGE SCALE GENOMIC DNA]</scope>
    <source>
        <strain evidence="2 3">Philippines</strain>
    </source>
</reference>
<keyword evidence="3" id="KW-1185">Reference proteome</keyword>
<dbReference type="Proteomes" id="UP000240883">
    <property type="component" value="Unassembled WGS sequence"/>
</dbReference>
<accession>A0A2T2NCK0</accession>
<evidence type="ECO:0000256" key="1">
    <source>
        <dbReference type="SAM" id="MobiDB-lite"/>
    </source>
</evidence>
<evidence type="ECO:0000313" key="3">
    <source>
        <dbReference type="Proteomes" id="UP000240883"/>
    </source>
</evidence>
<dbReference type="Gene3D" id="6.10.250.2610">
    <property type="match status" value="1"/>
</dbReference>
<evidence type="ECO:0000313" key="2">
    <source>
        <dbReference type="EMBL" id="PSN63153.1"/>
    </source>
</evidence>
<dbReference type="AlphaFoldDB" id="A0A2T2NCK0"/>
<protein>
    <submittedName>
        <fullName evidence="2">Uncharacterized protein</fullName>
    </submittedName>
</protein>
<sequence>MNQNQHGKPGPKEMAVVEALRTRFMPTLYNIENLMREMSHNPTAPPEWTDLMRHHTLITNQINTIFTYINGPDQPTLSGPESHTQDLASLHPYPIPPFPLEQPPMAGLASTLLRKKLEPSSEDWINQRLAKAREFCNVPPEWDVPDLKAKDAAAGDDEDDEGAEVKRKVGSLDEDELAELWSAAAGVANERVQRFVAMYKQEAEEGDDEDEDEDEEMEDVIGGEQKGDGAAAAAAAAAKLPIMPLGAVHKFMSTGMVERPVGA</sequence>
<dbReference type="STRING" id="1448308.A0A2T2NCK0"/>